<dbReference type="PROSITE" id="PS51253">
    <property type="entry name" value="HTH_CENPB"/>
    <property type="match status" value="1"/>
</dbReference>
<evidence type="ECO:0000259" key="2">
    <source>
        <dbReference type="PROSITE" id="PS51253"/>
    </source>
</evidence>
<name>G5AE00_PHYSP</name>
<dbReference type="SMART" id="SM00674">
    <property type="entry name" value="CENPB"/>
    <property type="match status" value="1"/>
</dbReference>
<dbReference type="InterPro" id="IPR050863">
    <property type="entry name" value="CenT-Element_Derived"/>
</dbReference>
<dbReference type="InterPro" id="IPR009057">
    <property type="entry name" value="Homeodomain-like_sf"/>
</dbReference>
<evidence type="ECO:0000313" key="3">
    <source>
        <dbReference type="EMBL" id="EGZ06402.1"/>
    </source>
</evidence>
<organism evidence="3 4">
    <name type="scientific">Phytophthora sojae (strain P6497)</name>
    <name type="common">Soybean stem and root rot agent</name>
    <name type="synonym">Phytophthora megasperma f. sp. glycines</name>
    <dbReference type="NCBI Taxonomy" id="1094619"/>
    <lineage>
        <taxon>Eukaryota</taxon>
        <taxon>Sar</taxon>
        <taxon>Stramenopiles</taxon>
        <taxon>Oomycota</taxon>
        <taxon>Peronosporomycetes</taxon>
        <taxon>Peronosporales</taxon>
        <taxon>Peronosporaceae</taxon>
        <taxon>Phytophthora</taxon>
    </lineage>
</organism>
<dbReference type="SUPFAM" id="SSF46689">
    <property type="entry name" value="Homeodomain-like"/>
    <property type="match status" value="1"/>
</dbReference>
<dbReference type="InParanoid" id="G5AE00"/>
<dbReference type="STRING" id="1094619.G5AE00"/>
<dbReference type="OMA" id="KSAITTC"/>
<proteinExistence type="predicted"/>
<sequence>MPSSRRSYSITEKLSILAEYEASVEGSGFHAVGLRHGARLYEWVISRNRKGLRVKDSYIRLQARNIHRQLHGEDAVGFEASSGWLARFKARRNLVSRRQTTSRSLPADAPDVCRLFIRSVHHLIAKHGIQPKNIINMDQVPRYFETEPKTTITTRGSREVLLRKGGSSHKRFTAT</sequence>
<protein>
    <recommendedName>
        <fullName evidence="2">HTH CENPB-type domain-containing protein</fullName>
    </recommendedName>
</protein>
<dbReference type="GO" id="GO:0005634">
    <property type="term" value="C:nucleus"/>
    <property type="evidence" value="ECO:0007669"/>
    <property type="project" value="TreeGrafter"/>
</dbReference>
<feature type="domain" description="HTH CENPB-type" evidence="2">
    <location>
        <begin position="24"/>
        <end position="98"/>
    </location>
</feature>
<dbReference type="Pfam" id="PF03221">
    <property type="entry name" value="HTH_Tnp_Tc5"/>
    <property type="match status" value="1"/>
</dbReference>
<dbReference type="SMR" id="G5AE00"/>
<reference evidence="3 4" key="1">
    <citation type="journal article" date="2006" name="Science">
        <title>Phytophthora genome sequences uncover evolutionary origins and mechanisms of pathogenesis.</title>
        <authorList>
            <person name="Tyler B.M."/>
            <person name="Tripathy S."/>
            <person name="Zhang X."/>
            <person name="Dehal P."/>
            <person name="Jiang R.H."/>
            <person name="Aerts A."/>
            <person name="Arredondo F.D."/>
            <person name="Baxter L."/>
            <person name="Bensasson D."/>
            <person name="Beynon J.L."/>
            <person name="Chapman J."/>
            <person name="Damasceno C.M."/>
            <person name="Dorrance A.E."/>
            <person name="Dou D."/>
            <person name="Dickerman A.W."/>
            <person name="Dubchak I.L."/>
            <person name="Garbelotto M."/>
            <person name="Gijzen M."/>
            <person name="Gordon S.G."/>
            <person name="Govers F."/>
            <person name="Grunwald N.J."/>
            <person name="Huang W."/>
            <person name="Ivors K.L."/>
            <person name="Jones R.W."/>
            <person name="Kamoun S."/>
            <person name="Krampis K."/>
            <person name="Lamour K.H."/>
            <person name="Lee M.K."/>
            <person name="McDonald W.H."/>
            <person name="Medina M."/>
            <person name="Meijer H.J."/>
            <person name="Nordberg E.K."/>
            <person name="Maclean D.J."/>
            <person name="Ospina-Giraldo M.D."/>
            <person name="Morris P.F."/>
            <person name="Phuntumart V."/>
            <person name="Putnam N.H."/>
            <person name="Rash S."/>
            <person name="Rose J.K."/>
            <person name="Sakihama Y."/>
            <person name="Salamov A.A."/>
            <person name="Savidor A."/>
            <person name="Scheuring C.F."/>
            <person name="Smith B.M."/>
            <person name="Sobral B.W."/>
            <person name="Terry A."/>
            <person name="Torto-Alalibo T.A."/>
            <person name="Win J."/>
            <person name="Xu Z."/>
            <person name="Zhang H."/>
            <person name="Grigoriev I.V."/>
            <person name="Rokhsar D.S."/>
            <person name="Boore J.L."/>
        </authorList>
    </citation>
    <scope>NUCLEOTIDE SEQUENCE [LARGE SCALE GENOMIC DNA]</scope>
    <source>
        <strain evidence="3 4">P6497</strain>
    </source>
</reference>
<evidence type="ECO:0000313" key="4">
    <source>
        <dbReference type="Proteomes" id="UP000002640"/>
    </source>
</evidence>
<dbReference type="Proteomes" id="UP000002640">
    <property type="component" value="Unassembled WGS sequence"/>
</dbReference>
<dbReference type="PANTHER" id="PTHR19303">
    <property type="entry name" value="TRANSPOSON"/>
    <property type="match status" value="1"/>
</dbReference>
<dbReference type="RefSeq" id="XP_009538299.1">
    <property type="nucleotide sequence ID" value="XM_009540004.1"/>
</dbReference>
<dbReference type="GeneID" id="20652847"/>
<dbReference type="Gene3D" id="1.10.10.60">
    <property type="entry name" value="Homeodomain-like"/>
    <property type="match status" value="1"/>
</dbReference>
<keyword evidence="4" id="KW-1185">Reference proteome</keyword>
<dbReference type="GO" id="GO:0003677">
    <property type="term" value="F:DNA binding"/>
    <property type="evidence" value="ECO:0007669"/>
    <property type="project" value="UniProtKB-KW"/>
</dbReference>
<feature type="non-terminal residue" evidence="3">
    <location>
        <position position="175"/>
    </location>
</feature>
<evidence type="ECO:0000256" key="1">
    <source>
        <dbReference type="ARBA" id="ARBA00023125"/>
    </source>
</evidence>
<gene>
    <name evidence="3" type="ORF">PHYSODRAFT_447909</name>
</gene>
<keyword evidence="1" id="KW-0238">DNA-binding</keyword>
<dbReference type="AlphaFoldDB" id="G5AE00"/>
<dbReference type="EMBL" id="JH159164">
    <property type="protein sequence ID" value="EGZ06402.1"/>
    <property type="molecule type" value="Genomic_DNA"/>
</dbReference>
<accession>G5AE00</accession>
<dbReference type="InterPro" id="IPR006600">
    <property type="entry name" value="HTH_CenpB_DNA-bd_dom"/>
</dbReference>
<dbReference type="KEGG" id="psoj:PHYSODRAFT_447909"/>
<dbReference type="PANTHER" id="PTHR19303:SF73">
    <property type="entry name" value="PROTEIN PDC2"/>
    <property type="match status" value="1"/>
</dbReference>